<comment type="caution">
    <text evidence="7">The sequence shown here is derived from an EMBL/GenBank/DDBJ whole genome shotgun (WGS) entry which is preliminary data.</text>
</comment>
<dbReference type="PANTHER" id="PTHR30341:SF0">
    <property type="entry name" value="NA(+)_H(+) ANTIPORTER NHAA"/>
    <property type="match status" value="1"/>
</dbReference>
<dbReference type="NCBIfam" id="NF007112">
    <property type="entry name" value="PRK09561.1"/>
    <property type="match status" value="1"/>
</dbReference>
<evidence type="ECO:0000313" key="7">
    <source>
        <dbReference type="EMBL" id="MXO96349.1"/>
    </source>
</evidence>
<comment type="function">
    <text evidence="6">Na(+)/H(+) antiporter that extrudes sodium in exchange for external protons.</text>
</comment>
<dbReference type="GO" id="GO:0015385">
    <property type="term" value="F:sodium:proton antiporter activity"/>
    <property type="evidence" value="ECO:0007669"/>
    <property type="project" value="UniProtKB-UniRule"/>
</dbReference>
<evidence type="ECO:0000256" key="2">
    <source>
        <dbReference type="ARBA" id="ARBA00022475"/>
    </source>
</evidence>
<feature type="transmembrane region" description="Helical" evidence="6">
    <location>
        <begin position="69"/>
        <end position="85"/>
    </location>
</feature>
<gene>
    <name evidence="6 7" type="primary">nhaA</name>
    <name evidence="7" type="ORF">GRI34_07930</name>
</gene>
<evidence type="ECO:0000256" key="4">
    <source>
        <dbReference type="ARBA" id="ARBA00022989"/>
    </source>
</evidence>
<organism evidence="7 8">
    <name type="scientific">Qipengyuania aquimaris</name>
    <dbReference type="NCBI Taxonomy" id="255984"/>
    <lineage>
        <taxon>Bacteria</taxon>
        <taxon>Pseudomonadati</taxon>
        <taxon>Pseudomonadota</taxon>
        <taxon>Alphaproteobacteria</taxon>
        <taxon>Sphingomonadales</taxon>
        <taxon>Erythrobacteraceae</taxon>
        <taxon>Qipengyuania</taxon>
    </lineage>
</organism>
<sequence>MSNRRSPIRLVFAPVRALFVSDASAGILLILVAIAAMLAANSALAEDYHHLFHGELFSADVFKLNTLHLWINDGLMAIFFFVVGLEVKREWIEGQLSDNDQRKMPILAAAAGMIFPALVYLFFVNAEGAGELTRGWAIPAATDIAFAMGVLGLLGSRVPASLRLFLLTVAIVDDIGAVLVIALFYTANLKVMWLLAAAVVVAIMMVMNRARVSAYTPFILMSLVLWFVVLNSGVHATIAGVVAALTIPMRGKDDDTMLEHLEHGLAPWSAYLIVPVFGFANAGVEIGNLGMEGIIAPLPIAIAAGLFFGKQVGILSAIYVADRLGFAPRPDGASWTEIWGVSILCGIGFTMSLFISGLAFAGNALLIEEAKIGILMGSFVSAVVGYTILRMTTDHPDDERSPYLDKADL</sequence>
<evidence type="ECO:0000256" key="3">
    <source>
        <dbReference type="ARBA" id="ARBA00022692"/>
    </source>
</evidence>
<keyword evidence="6" id="KW-0915">Sodium</keyword>
<comment type="similarity">
    <text evidence="6">Belongs to the NhaA Na(+)/H(+) (TC 2.A.33) antiporter family.</text>
</comment>
<dbReference type="EMBL" id="WTYI01000001">
    <property type="protein sequence ID" value="MXO96349.1"/>
    <property type="molecule type" value="Genomic_DNA"/>
</dbReference>
<keyword evidence="6" id="KW-0739">Sodium transport</keyword>
<keyword evidence="2 6" id="KW-1003">Cell membrane</keyword>
<dbReference type="PANTHER" id="PTHR30341">
    <property type="entry name" value="SODIUM ION/PROTON ANTIPORTER NHAA-RELATED"/>
    <property type="match status" value="1"/>
</dbReference>
<evidence type="ECO:0000256" key="5">
    <source>
        <dbReference type="ARBA" id="ARBA00023136"/>
    </source>
</evidence>
<proteinExistence type="inferred from homology"/>
<dbReference type="Gene3D" id="1.20.1530.10">
    <property type="entry name" value="Na+/H+ antiporter like domain"/>
    <property type="match status" value="1"/>
</dbReference>
<feature type="transmembrane region" description="Helical" evidence="6">
    <location>
        <begin position="338"/>
        <end position="360"/>
    </location>
</feature>
<dbReference type="InterPro" id="IPR004670">
    <property type="entry name" value="NhaA"/>
</dbReference>
<feature type="transmembrane region" description="Helical" evidence="6">
    <location>
        <begin position="296"/>
        <end position="318"/>
    </location>
</feature>
<keyword evidence="3 6" id="KW-0812">Transmembrane</keyword>
<feature type="transmembrane region" description="Helical" evidence="6">
    <location>
        <begin position="136"/>
        <end position="155"/>
    </location>
</feature>
<comment type="subcellular location">
    <subcellularLocation>
        <location evidence="1">Cell inner membrane</location>
        <topology evidence="1">Multi-pass membrane protein</topology>
    </subcellularLocation>
    <subcellularLocation>
        <location evidence="6">Cell membrane</location>
        <topology evidence="6">Multi-pass membrane protein</topology>
    </subcellularLocation>
</comment>
<name>A0A6I4TM52_9SPHN</name>
<dbReference type="Pfam" id="PF06965">
    <property type="entry name" value="Na_H_antiport_1"/>
    <property type="match status" value="1"/>
</dbReference>
<dbReference type="Proteomes" id="UP000432727">
    <property type="component" value="Unassembled WGS sequence"/>
</dbReference>
<dbReference type="GO" id="GO:0005886">
    <property type="term" value="C:plasma membrane"/>
    <property type="evidence" value="ECO:0007669"/>
    <property type="project" value="UniProtKB-SubCell"/>
</dbReference>
<keyword evidence="6" id="KW-0406">Ion transport</keyword>
<dbReference type="NCBIfam" id="TIGR00773">
    <property type="entry name" value="NhaA"/>
    <property type="match status" value="1"/>
</dbReference>
<feature type="transmembrane region" description="Helical" evidence="6">
    <location>
        <begin position="372"/>
        <end position="389"/>
    </location>
</feature>
<feature type="transmembrane region" description="Helical" evidence="6">
    <location>
        <begin position="219"/>
        <end position="245"/>
    </location>
</feature>
<evidence type="ECO:0000256" key="6">
    <source>
        <dbReference type="HAMAP-Rule" id="MF_01844"/>
    </source>
</evidence>
<dbReference type="NCBIfam" id="NF007111">
    <property type="entry name" value="PRK09560.1"/>
    <property type="match status" value="1"/>
</dbReference>
<reference evidence="7 8" key="1">
    <citation type="submission" date="2019-12" db="EMBL/GenBank/DDBJ databases">
        <title>Genomic-based taxomic classification of the family Erythrobacteraceae.</title>
        <authorList>
            <person name="Xu L."/>
        </authorList>
    </citation>
    <scope>NUCLEOTIDE SEQUENCE [LARGE SCALE GENOMIC DNA]</scope>
    <source>
        <strain evidence="7 8">JCM 12189</strain>
    </source>
</reference>
<dbReference type="OrthoDB" id="9808135at2"/>
<evidence type="ECO:0000256" key="1">
    <source>
        <dbReference type="ARBA" id="ARBA00004429"/>
    </source>
</evidence>
<keyword evidence="6" id="KW-0813">Transport</keyword>
<keyword evidence="4 6" id="KW-1133">Transmembrane helix</keyword>
<feature type="transmembrane region" description="Helical" evidence="6">
    <location>
        <begin position="191"/>
        <end position="207"/>
    </location>
</feature>
<keyword evidence="6" id="KW-0050">Antiport</keyword>
<dbReference type="GO" id="GO:0006885">
    <property type="term" value="P:regulation of pH"/>
    <property type="evidence" value="ECO:0007669"/>
    <property type="project" value="UniProtKB-UniRule"/>
</dbReference>
<feature type="transmembrane region" description="Helical" evidence="6">
    <location>
        <begin position="162"/>
        <end position="185"/>
    </location>
</feature>
<comment type="catalytic activity">
    <reaction evidence="6">
        <text>Na(+)(in) + 2 H(+)(out) = Na(+)(out) + 2 H(+)(in)</text>
        <dbReference type="Rhea" id="RHEA:29251"/>
        <dbReference type="ChEBI" id="CHEBI:15378"/>
        <dbReference type="ChEBI" id="CHEBI:29101"/>
    </reaction>
</comment>
<dbReference type="AlphaFoldDB" id="A0A6I4TM52"/>
<feature type="transmembrane region" description="Helical" evidence="6">
    <location>
        <begin position="106"/>
        <end position="124"/>
    </location>
</feature>
<dbReference type="InterPro" id="IPR023171">
    <property type="entry name" value="Na/H_antiporter_dom_sf"/>
</dbReference>
<feature type="transmembrane region" description="Helical" evidence="6">
    <location>
        <begin position="265"/>
        <end position="284"/>
    </location>
</feature>
<accession>A0A6I4TM52</accession>
<evidence type="ECO:0000313" key="8">
    <source>
        <dbReference type="Proteomes" id="UP000432727"/>
    </source>
</evidence>
<protein>
    <recommendedName>
        <fullName evidence="6">Na(+)/H(+) antiporter NhaA</fullName>
    </recommendedName>
    <alternativeName>
        <fullName evidence="6">Sodium/proton antiporter NhaA</fullName>
    </alternativeName>
</protein>
<dbReference type="RefSeq" id="WP_160595466.1">
    <property type="nucleotide sequence ID" value="NZ_WTYI01000001.1"/>
</dbReference>
<keyword evidence="8" id="KW-1185">Reference proteome</keyword>
<dbReference type="HAMAP" id="MF_01844">
    <property type="entry name" value="NhaA"/>
    <property type="match status" value="1"/>
</dbReference>
<keyword evidence="5 6" id="KW-0472">Membrane</keyword>